<evidence type="ECO:0000313" key="4">
    <source>
        <dbReference type="Proteomes" id="UP000255277"/>
    </source>
</evidence>
<dbReference type="Proteomes" id="UP000255277">
    <property type="component" value="Unassembled WGS sequence"/>
</dbReference>
<protein>
    <submittedName>
        <fullName evidence="3">Zn peptidase with DNA binding domain</fullName>
    </submittedName>
</protein>
<dbReference type="AlphaFoldDB" id="A0A0D0SEG3"/>
<feature type="domain" description="IrrE N-terminal-like" evidence="1">
    <location>
        <begin position="32"/>
        <end position="170"/>
    </location>
</feature>
<reference evidence="3 4" key="1">
    <citation type="submission" date="2018-06" db="EMBL/GenBank/DDBJ databases">
        <authorList>
            <consortium name="Pathogen Informatics"/>
            <person name="Doyle S."/>
        </authorList>
    </citation>
    <scope>NUCLEOTIDE SEQUENCE [LARGE SCALE GENOMIC DNA]</scope>
    <source>
        <strain evidence="3 4">NCTC12195</strain>
    </source>
</reference>
<dbReference type="Pfam" id="PF06114">
    <property type="entry name" value="Peptidase_M78"/>
    <property type="match status" value="1"/>
</dbReference>
<evidence type="ECO:0000259" key="1">
    <source>
        <dbReference type="Pfam" id="PF06114"/>
    </source>
</evidence>
<sequence length="186" mass="21788">MENIRKRTNDFRNEYKEFSFKNILDDLEKSIESFGIKVLYSDMSTFDFPDSISGYSRINEIGVPEIVVNVNHSSGRRRFTMAHELGHIVLHWGWPMYKPNKEYSILYRNEYDNANTQLENEANEFSAQLLAPLDVLEKVIPKDIFDYSNSEIDNLSYKVANAFKISKPFAWKQLNKLKQLKSETSQ</sequence>
<name>A0A0D0SEG3_STAGA</name>
<dbReference type="RefSeq" id="WP_042739956.1">
    <property type="nucleotide sequence ID" value="NZ_BKAX01000019.1"/>
</dbReference>
<reference evidence="2 5" key="2">
    <citation type="submission" date="2019-07" db="EMBL/GenBank/DDBJ databases">
        <title>Whole genome shotgun sequence of Staphylococcus gallinarum NBRC 109767.</title>
        <authorList>
            <person name="Hosoyama A."/>
            <person name="Uohara A."/>
            <person name="Ohji S."/>
            <person name="Ichikawa N."/>
        </authorList>
    </citation>
    <scope>NUCLEOTIDE SEQUENCE [LARGE SCALE GENOMIC DNA]</scope>
    <source>
        <strain evidence="2 5">NBRC 109767</strain>
    </source>
</reference>
<evidence type="ECO:0000313" key="5">
    <source>
        <dbReference type="Proteomes" id="UP000321057"/>
    </source>
</evidence>
<gene>
    <name evidence="3" type="ORF">NCTC12195_04921</name>
    <name evidence="2" type="ORF">SGA02_28970</name>
</gene>
<dbReference type="PANTHER" id="PTHR43236">
    <property type="entry name" value="ANTITOXIN HIGA1"/>
    <property type="match status" value="1"/>
</dbReference>
<dbReference type="EMBL" id="BKAX01000019">
    <property type="protein sequence ID" value="GEQ07069.1"/>
    <property type="molecule type" value="Genomic_DNA"/>
</dbReference>
<dbReference type="Gene3D" id="1.10.10.2910">
    <property type="match status" value="1"/>
</dbReference>
<evidence type="ECO:0000313" key="3">
    <source>
        <dbReference type="EMBL" id="SUQ38545.1"/>
    </source>
</evidence>
<accession>A0A0D0SEG3</accession>
<dbReference type="STRING" id="1293.SH09_12345"/>
<proteinExistence type="predicted"/>
<keyword evidence="5" id="KW-1185">Reference proteome</keyword>
<dbReference type="PANTHER" id="PTHR43236:SF1">
    <property type="entry name" value="BLL7220 PROTEIN"/>
    <property type="match status" value="1"/>
</dbReference>
<dbReference type="InterPro" id="IPR010359">
    <property type="entry name" value="IrrE_HExxH"/>
</dbReference>
<evidence type="ECO:0000313" key="2">
    <source>
        <dbReference type="EMBL" id="GEQ07069.1"/>
    </source>
</evidence>
<dbReference type="Proteomes" id="UP000321057">
    <property type="component" value="Unassembled WGS sequence"/>
</dbReference>
<dbReference type="OrthoDB" id="9816277at2"/>
<organism evidence="3 4">
    <name type="scientific">Staphylococcus gallinarum</name>
    <dbReference type="NCBI Taxonomy" id="1293"/>
    <lineage>
        <taxon>Bacteria</taxon>
        <taxon>Bacillati</taxon>
        <taxon>Bacillota</taxon>
        <taxon>Bacilli</taxon>
        <taxon>Bacillales</taxon>
        <taxon>Staphylococcaceae</taxon>
        <taxon>Staphylococcus</taxon>
    </lineage>
</organism>
<dbReference type="InterPro" id="IPR052345">
    <property type="entry name" value="Rad_response_metalloprotease"/>
</dbReference>
<dbReference type="EMBL" id="UHDK01000003">
    <property type="protein sequence ID" value="SUQ38545.1"/>
    <property type="molecule type" value="Genomic_DNA"/>
</dbReference>